<dbReference type="AlphaFoldDB" id="Q1LBQ2"/>
<dbReference type="EMBL" id="CP000353">
    <property type="protein sequence ID" value="ABF12424.1"/>
    <property type="molecule type" value="Genomic_DNA"/>
</dbReference>
<accession>Q1LBQ2</accession>
<dbReference type="HOGENOM" id="CLU_2318120_0_0_4"/>
<evidence type="ECO:0000313" key="3">
    <source>
        <dbReference type="Proteomes" id="UP000002429"/>
    </source>
</evidence>
<feature type="region of interest" description="Disordered" evidence="1">
    <location>
        <begin position="67"/>
        <end position="99"/>
    </location>
</feature>
<keyword evidence="2" id="KW-0614">Plasmid</keyword>
<protein>
    <submittedName>
        <fullName evidence="2">Uncharacterized protein</fullName>
    </submittedName>
</protein>
<dbReference type="Proteomes" id="UP000002429">
    <property type="component" value="Plasmid megaplasmid"/>
</dbReference>
<gene>
    <name evidence="2" type="ordered locus">Rmet_5565</name>
</gene>
<dbReference type="KEGG" id="rme:Rmet_5565"/>
<proteinExistence type="predicted"/>
<sequence length="99" mass="10895">MERLEARRKNWFEISREFQIRGNTLNSEVFSGRAPSAAFGLQGRPRSVCHDRHRLYASEVESEGRDARAVARSGVTSDTAEDDGGSDVGADGNTHCIGR</sequence>
<organism evidence="2 3">
    <name type="scientific">Cupriavidus metallidurans (strain ATCC 43123 / DSM 2839 / NBRC 102507 / CH34)</name>
    <name type="common">Ralstonia metallidurans</name>
    <dbReference type="NCBI Taxonomy" id="266264"/>
    <lineage>
        <taxon>Bacteria</taxon>
        <taxon>Pseudomonadati</taxon>
        <taxon>Pseudomonadota</taxon>
        <taxon>Betaproteobacteria</taxon>
        <taxon>Burkholderiales</taxon>
        <taxon>Burkholderiaceae</taxon>
        <taxon>Cupriavidus</taxon>
    </lineage>
</organism>
<name>Q1LBQ2_CUPMC</name>
<reference evidence="3" key="1">
    <citation type="journal article" date="2010" name="PLoS ONE">
        <title>The complete genome sequence of Cupriavidus metallidurans strain CH34, a master survivalist in harsh and anthropogenic environments.</title>
        <authorList>
            <person name="Janssen P.J."/>
            <person name="Van Houdt R."/>
            <person name="Moors H."/>
            <person name="Monsieurs P."/>
            <person name="Morin N."/>
            <person name="Michaux A."/>
            <person name="Benotmane M.A."/>
            <person name="Leys N."/>
            <person name="Vallaeys T."/>
            <person name="Lapidus A."/>
            <person name="Monchy S."/>
            <person name="Medigue C."/>
            <person name="Taghavi S."/>
            <person name="McCorkle S."/>
            <person name="Dunn J."/>
            <person name="van der Lelie D."/>
            <person name="Mergeay M."/>
        </authorList>
    </citation>
    <scope>NUCLEOTIDE SEQUENCE [LARGE SCALE GENOMIC DNA]</scope>
    <source>
        <strain evidence="3">ATCC 43123 / DSM 2839 / NBRC 102507 / CH34</strain>
    </source>
</reference>
<geneLocation type="plasmid" evidence="2 3">
    <name>megaplasmid</name>
</geneLocation>
<keyword evidence="3" id="KW-1185">Reference proteome</keyword>
<evidence type="ECO:0000256" key="1">
    <source>
        <dbReference type="SAM" id="MobiDB-lite"/>
    </source>
</evidence>
<evidence type="ECO:0000313" key="2">
    <source>
        <dbReference type="EMBL" id="ABF12424.1"/>
    </source>
</evidence>